<dbReference type="Proteomes" id="UP000499080">
    <property type="component" value="Unassembled WGS sequence"/>
</dbReference>
<evidence type="ECO:0000313" key="2">
    <source>
        <dbReference type="EMBL" id="GBM58150.1"/>
    </source>
</evidence>
<dbReference type="AlphaFoldDB" id="A0A4Y2GW19"/>
<reference evidence="3 4" key="1">
    <citation type="journal article" date="2019" name="Sci. Rep.">
        <title>Orb-weaving spider Araneus ventricosus genome elucidates the spidroin gene catalogue.</title>
        <authorList>
            <person name="Kono N."/>
            <person name="Nakamura H."/>
            <person name="Ohtoshi R."/>
            <person name="Moran D.A.P."/>
            <person name="Shinohara A."/>
            <person name="Yoshida Y."/>
            <person name="Fujiwara M."/>
            <person name="Mori M."/>
            <person name="Tomita M."/>
            <person name="Arakawa K."/>
        </authorList>
    </citation>
    <scope>NUCLEOTIDE SEQUENCE [LARGE SCALE GENOMIC DNA]</scope>
</reference>
<dbReference type="EMBL" id="BGPR01101007">
    <property type="protein sequence ID" value="GBM58202.1"/>
    <property type="molecule type" value="Genomic_DNA"/>
</dbReference>
<protein>
    <recommendedName>
        <fullName evidence="5">Secreted protein</fullName>
    </recommendedName>
</protein>
<feature type="chain" id="PRO_5036129111" description="Secreted protein" evidence="1">
    <location>
        <begin position="20"/>
        <end position="157"/>
    </location>
</feature>
<evidence type="ECO:0000313" key="4">
    <source>
        <dbReference type="Proteomes" id="UP000499080"/>
    </source>
</evidence>
<evidence type="ECO:0000313" key="3">
    <source>
        <dbReference type="EMBL" id="GBM58202.1"/>
    </source>
</evidence>
<evidence type="ECO:0000256" key="1">
    <source>
        <dbReference type="SAM" id="SignalP"/>
    </source>
</evidence>
<name>A0A4Y2GW19_ARAVE</name>
<organism evidence="3 4">
    <name type="scientific">Araneus ventricosus</name>
    <name type="common">Orbweaver spider</name>
    <name type="synonym">Epeira ventricosa</name>
    <dbReference type="NCBI Taxonomy" id="182803"/>
    <lineage>
        <taxon>Eukaryota</taxon>
        <taxon>Metazoa</taxon>
        <taxon>Ecdysozoa</taxon>
        <taxon>Arthropoda</taxon>
        <taxon>Chelicerata</taxon>
        <taxon>Arachnida</taxon>
        <taxon>Araneae</taxon>
        <taxon>Araneomorphae</taxon>
        <taxon>Entelegynae</taxon>
        <taxon>Araneoidea</taxon>
        <taxon>Araneidae</taxon>
        <taxon>Araneus</taxon>
    </lineage>
</organism>
<keyword evidence="1" id="KW-0732">Signal</keyword>
<feature type="signal peptide" evidence="1">
    <location>
        <begin position="1"/>
        <end position="19"/>
    </location>
</feature>
<gene>
    <name evidence="2" type="ORF">AVEN_18695_1</name>
    <name evidence="3" type="ORF">AVEN_213035_1</name>
</gene>
<keyword evidence="4" id="KW-1185">Reference proteome</keyword>
<dbReference type="EMBL" id="BGPR01100995">
    <property type="protein sequence ID" value="GBM58150.1"/>
    <property type="molecule type" value="Genomic_DNA"/>
</dbReference>
<proteinExistence type="predicted"/>
<accession>A0A4Y2GW19</accession>
<sequence>MKPIVFLLILATKSTLRLTRTWTKPPHLLGQSVISRPSSRQAKTLSCVCRTFLYTKCYSSGLSVPANNMKANDANNVRVKGRGGLEVRSQPLSRKAPGSKPDLLKIPAHVGLLHAKLYVVGQTSSRWCGAEVWKGGCQLRCRPRHLTVVKIAKFVPN</sequence>
<comment type="caution">
    <text evidence="3">The sequence shown here is derived from an EMBL/GenBank/DDBJ whole genome shotgun (WGS) entry which is preliminary data.</text>
</comment>
<evidence type="ECO:0008006" key="5">
    <source>
        <dbReference type="Google" id="ProtNLM"/>
    </source>
</evidence>